<evidence type="ECO:0000256" key="2">
    <source>
        <dbReference type="ARBA" id="ARBA00004613"/>
    </source>
</evidence>
<dbReference type="GO" id="GO:0046872">
    <property type="term" value="F:metal ion binding"/>
    <property type="evidence" value="ECO:0007669"/>
    <property type="project" value="UniProtKB-KW"/>
</dbReference>
<feature type="region of interest" description="Disordered" evidence="16">
    <location>
        <begin position="212"/>
        <end position="231"/>
    </location>
</feature>
<dbReference type="Gene3D" id="2.70.50.70">
    <property type="match status" value="1"/>
</dbReference>
<evidence type="ECO:0000256" key="5">
    <source>
        <dbReference type="ARBA" id="ARBA00023001"/>
    </source>
</evidence>
<dbReference type="InterPro" id="IPR049892">
    <property type="entry name" value="AA9"/>
</dbReference>
<dbReference type="GO" id="GO:0030245">
    <property type="term" value="P:cellulose catabolic process"/>
    <property type="evidence" value="ECO:0007669"/>
    <property type="project" value="UniProtKB-KW"/>
</dbReference>
<evidence type="ECO:0000256" key="10">
    <source>
        <dbReference type="ARBA" id="ARBA00023180"/>
    </source>
</evidence>
<dbReference type="Pfam" id="PF03443">
    <property type="entry name" value="AA9"/>
    <property type="match status" value="1"/>
</dbReference>
<dbReference type="Proteomes" id="UP000701801">
    <property type="component" value="Unassembled WGS sequence"/>
</dbReference>
<evidence type="ECO:0000259" key="17">
    <source>
        <dbReference type="Pfam" id="PF03443"/>
    </source>
</evidence>
<dbReference type="EC" id="1.14.99.56" evidence="15"/>
<feature type="domain" description="Auxiliary Activity family 9 catalytic" evidence="17">
    <location>
        <begin position="9"/>
        <end position="171"/>
    </location>
</feature>
<evidence type="ECO:0000256" key="15">
    <source>
        <dbReference type="ARBA" id="ARBA00047174"/>
    </source>
</evidence>
<dbReference type="GO" id="GO:0005576">
    <property type="term" value="C:extracellular region"/>
    <property type="evidence" value="ECO:0007669"/>
    <property type="project" value="UniProtKB-SubCell"/>
</dbReference>
<comment type="cofactor">
    <cofactor evidence="1">
        <name>Cu(2+)</name>
        <dbReference type="ChEBI" id="CHEBI:29036"/>
    </cofactor>
</comment>
<dbReference type="CDD" id="cd21175">
    <property type="entry name" value="LPMO_AA9"/>
    <property type="match status" value="1"/>
</dbReference>
<reference evidence="18" key="1">
    <citation type="submission" date="2021-07" db="EMBL/GenBank/DDBJ databases">
        <authorList>
            <person name="Durling M."/>
        </authorList>
    </citation>
    <scope>NUCLEOTIDE SEQUENCE</scope>
</reference>
<sequence>NPPPDRIMRPIHSSGPVEDIEISDIQCGGYAKGGMVGSRPANLTAGPVAAGEIVRMFWDLWPDSHVGPALDYMARCANDDCKTFMPGTDAVWFKIKHAGRGGTSNVWTDVTPLMKPGGVYEYTIPPCLQAGSYLVRHELIALFGAEKYPGAQFYPSCHQIQVTGGGSSTGPAKRSAFRARTSLRTRELSSNNLMVFPGNTRFQDHRCFRVMAPPQRRSQQRHQQRHQRRSQ</sequence>
<proteinExistence type="inferred from homology"/>
<keyword evidence="10" id="KW-0325">Glycoprotein</keyword>
<evidence type="ECO:0000256" key="11">
    <source>
        <dbReference type="ARBA" id="ARBA00023277"/>
    </source>
</evidence>
<feature type="compositionally biased region" description="Basic residues" evidence="16">
    <location>
        <begin position="218"/>
        <end position="231"/>
    </location>
</feature>
<keyword evidence="4" id="KW-0479">Metal-binding</keyword>
<keyword evidence="12" id="KW-0624">Polysaccharide degradation</keyword>
<evidence type="ECO:0000313" key="18">
    <source>
        <dbReference type="EMBL" id="CAG8970992.1"/>
    </source>
</evidence>
<keyword evidence="9" id="KW-1015">Disulfide bond</keyword>
<comment type="similarity">
    <text evidence="13">Belongs to the polysaccharide monooxygenase AA9 family.</text>
</comment>
<evidence type="ECO:0000256" key="7">
    <source>
        <dbReference type="ARBA" id="ARBA00023008"/>
    </source>
</evidence>
<comment type="caution">
    <text evidence="18">The sequence shown here is derived from an EMBL/GenBank/DDBJ whole genome shotgun (WGS) entry which is preliminary data.</text>
</comment>
<accession>A0A9N9LE36</accession>
<keyword evidence="5" id="KW-0136">Cellulose degradation</keyword>
<evidence type="ECO:0000256" key="13">
    <source>
        <dbReference type="ARBA" id="ARBA00044502"/>
    </source>
</evidence>
<keyword evidence="11" id="KW-0119">Carbohydrate metabolism</keyword>
<evidence type="ECO:0000256" key="4">
    <source>
        <dbReference type="ARBA" id="ARBA00022723"/>
    </source>
</evidence>
<protein>
    <recommendedName>
        <fullName evidence="15">lytic cellulose monooxygenase (C4-dehydrogenating)</fullName>
        <ecNumber evidence="15">1.14.99.56</ecNumber>
    </recommendedName>
</protein>
<dbReference type="EMBL" id="CAJVRM010000004">
    <property type="protein sequence ID" value="CAG8970992.1"/>
    <property type="molecule type" value="Genomic_DNA"/>
</dbReference>
<dbReference type="PANTHER" id="PTHR33353:SF6">
    <property type="entry name" value="ENDOGLUCANASE IV"/>
    <property type="match status" value="1"/>
</dbReference>
<gene>
    <name evidence="18" type="ORF">HYALB_00007660</name>
</gene>
<name>A0A9N9LE36_9HELO</name>
<keyword evidence="19" id="KW-1185">Reference proteome</keyword>
<evidence type="ECO:0000313" key="19">
    <source>
        <dbReference type="Proteomes" id="UP000701801"/>
    </source>
</evidence>
<organism evidence="18 19">
    <name type="scientific">Hymenoscyphus albidus</name>
    <dbReference type="NCBI Taxonomy" id="595503"/>
    <lineage>
        <taxon>Eukaryota</taxon>
        <taxon>Fungi</taxon>
        <taxon>Dikarya</taxon>
        <taxon>Ascomycota</taxon>
        <taxon>Pezizomycotina</taxon>
        <taxon>Leotiomycetes</taxon>
        <taxon>Helotiales</taxon>
        <taxon>Helotiaceae</taxon>
        <taxon>Hymenoscyphus</taxon>
    </lineage>
</organism>
<evidence type="ECO:0000256" key="3">
    <source>
        <dbReference type="ARBA" id="ARBA00022525"/>
    </source>
</evidence>
<dbReference type="OrthoDB" id="4849160at2759"/>
<keyword evidence="3" id="KW-0964">Secreted</keyword>
<comment type="subcellular location">
    <subcellularLocation>
        <location evidence="2">Secreted</location>
    </subcellularLocation>
</comment>
<evidence type="ECO:0000256" key="12">
    <source>
        <dbReference type="ARBA" id="ARBA00023326"/>
    </source>
</evidence>
<evidence type="ECO:0000256" key="8">
    <source>
        <dbReference type="ARBA" id="ARBA00023033"/>
    </source>
</evidence>
<dbReference type="AlphaFoldDB" id="A0A9N9LE36"/>
<dbReference type="InterPro" id="IPR005103">
    <property type="entry name" value="AA9_LPMO"/>
</dbReference>
<comment type="catalytic activity">
    <reaction evidence="14">
        <text>[(1-&gt;4)-beta-D-glucosyl]n+m + reduced acceptor + O2 = 4-dehydro-beta-D-glucosyl-[(1-&gt;4)-beta-D-glucosyl]n-1 + [(1-&gt;4)-beta-D-glucosyl]m + acceptor + H2O.</text>
        <dbReference type="EC" id="1.14.99.56"/>
    </reaction>
</comment>
<feature type="non-terminal residue" evidence="18">
    <location>
        <position position="1"/>
    </location>
</feature>
<keyword evidence="6" id="KW-0560">Oxidoreductase</keyword>
<evidence type="ECO:0000256" key="6">
    <source>
        <dbReference type="ARBA" id="ARBA00023002"/>
    </source>
</evidence>
<evidence type="ECO:0000256" key="1">
    <source>
        <dbReference type="ARBA" id="ARBA00001973"/>
    </source>
</evidence>
<keyword evidence="8" id="KW-0503">Monooxygenase</keyword>
<dbReference type="PANTHER" id="PTHR33353">
    <property type="entry name" value="PUTATIVE (AFU_ORTHOLOGUE AFUA_1G12560)-RELATED"/>
    <property type="match status" value="1"/>
</dbReference>
<evidence type="ECO:0000256" key="9">
    <source>
        <dbReference type="ARBA" id="ARBA00023157"/>
    </source>
</evidence>
<evidence type="ECO:0000256" key="16">
    <source>
        <dbReference type="SAM" id="MobiDB-lite"/>
    </source>
</evidence>
<dbReference type="GO" id="GO:0004497">
    <property type="term" value="F:monooxygenase activity"/>
    <property type="evidence" value="ECO:0007669"/>
    <property type="project" value="UniProtKB-KW"/>
</dbReference>
<keyword evidence="7" id="KW-0186">Copper</keyword>
<evidence type="ECO:0000256" key="14">
    <source>
        <dbReference type="ARBA" id="ARBA00045077"/>
    </source>
</evidence>